<proteinExistence type="predicted"/>
<evidence type="ECO:0000256" key="3">
    <source>
        <dbReference type="SAM" id="MobiDB-lite"/>
    </source>
</evidence>
<dbReference type="InterPro" id="IPR000182">
    <property type="entry name" value="GNAT_dom"/>
</dbReference>
<keyword evidence="1 5" id="KW-0808">Transferase</keyword>
<organism evidence="5 6">
    <name type="scientific">Stigmatella erecta</name>
    <dbReference type="NCBI Taxonomy" id="83460"/>
    <lineage>
        <taxon>Bacteria</taxon>
        <taxon>Pseudomonadati</taxon>
        <taxon>Myxococcota</taxon>
        <taxon>Myxococcia</taxon>
        <taxon>Myxococcales</taxon>
        <taxon>Cystobacterineae</taxon>
        <taxon>Archangiaceae</taxon>
        <taxon>Stigmatella</taxon>
    </lineage>
</organism>
<dbReference type="RefSeq" id="WP_093521980.1">
    <property type="nucleotide sequence ID" value="NZ_FOIJ01000008.1"/>
</dbReference>
<gene>
    <name evidence="5" type="ORF">SAMN05443639_108280</name>
</gene>
<dbReference type="PANTHER" id="PTHR43877:SF2">
    <property type="entry name" value="AMINOALKYLPHOSPHONATE N-ACETYLTRANSFERASE-RELATED"/>
    <property type="match status" value="1"/>
</dbReference>
<evidence type="ECO:0000259" key="4">
    <source>
        <dbReference type="PROSITE" id="PS51186"/>
    </source>
</evidence>
<feature type="region of interest" description="Disordered" evidence="3">
    <location>
        <begin position="157"/>
        <end position="182"/>
    </location>
</feature>
<dbReference type="AlphaFoldDB" id="A0A1I0K0H6"/>
<feature type="domain" description="N-acetyltransferase" evidence="4">
    <location>
        <begin position="5"/>
        <end position="159"/>
    </location>
</feature>
<keyword evidence="6" id="KW-1185">Reference proteome</keyword>
<dbReference type="GO" id="GO:0016747">
    <property type="term" value="F:acyltransferase activity, transferring groups other than amino-acyl groups"/>
    <property type="evidence" value="ECO:0007669"/>
    <property type="project" value="InterPro"/>
</dbReference>
<keyword evidence="2" id="KW-0012">Acyltransferase</keyword>
<dbReference type="Pfam" id="PF13673">
    <property type="entry name" value="Acetyltransf_10"/>
    <property type="match status" value="1"/>
</dbReference>
<dbReference type="Proteomes" id="UP000199181">
    <property type="component" value="Unassembled WGS sequence"/>
</dbReference>
<evidence type="ECO:0000313" key="5">
    <source>
        <dbReference type="EMBL" id="SEU16123.1"/>
    </source>
</evidence>
<feature type="compositionally biased region" description="Low complexity" evidence="3">
    <location>
        <begin position="170"/>
        <end position="182"/>
    </location>
</feature>
<dbReference type="Gene3D" id="3.40.630.30">
    <property type="match status" value="1"/>
</dbReference>
<evidence type="ECO:0000256" key="2">
    <source>
        <dbReference type="ARBA" id="ARBA00023315"/>
    </source>
</evidence>
<reference evidence="6" key="1">
    <citation type="submission" date="2016-10" db="EMBL/GenBank/DDBJ databases">
        <authorList>
            <person name="Varghese N."/>
            <person name="Submissions S."/>
        </authorList>
    </citation>
    <scope>NUCLEOTIDE SEQUENCE [LARGE SCALE GENOMIC DNA]</scope>
    <source>
        <strain evidence="6">DSM 16858</strain>
    </source>
</reference>
<sequence length="182" mass="19898">MARRLSMREADTGDRHGLWRLHTRSISSLCRGAYSAQEVSTWVDLLRPEAYMPVDPPRTVLVAEWEDELVGFGQLDPVRGELEALYVSPETVGHGVGSALLCALEALAWGAQARTLNLDASLNAESFYRARGYVPLHAARRVLTPEVQLVCTRMQKRGPGRLHPTGAGMGEAAAPRPGAARR</sequence>
<dbReference type="SUPFAM" id="SSF55729">
    <property type="entry name" value="Acyl-CoA N-acyltransferases (Nat)"/>
    <property type="match status" value="1"/>
</dbReference>
<dbReference type="CDD" id="cd04301">
    <property type="entry name" value="NAT_SF"/>
    <property type="match status" value="1"/>
</dbReference>
<dbReference type="InterPro" id="IPR050832">
    <property type="entry name" value="Bact_Acetyltransf"/>
</dbReference>
<evidence type="ECO:0000313" key="6">
    <source>
        <dbReference type="Proteomes" id="UP000199181"/>
    </source>
</evidence>
<protein>
    <submittedName>
        <fullName evidence="5">Acetyltransferase, GNAT family</fullName>
    </submittedName>
</protein>
<evidence type="ECO:0000256" key="1">
    <source>
        <dbReference type="ARBA" id="ARBA00022679"/>
    </source>
</evidence>
<dbReference type="InterPro" id="IPR016181">
    <property type="entry name" value="Acyl_CoA_acyltransferase"/>
</dbReference>
<dbReference type="EMBL" id="FOIJ01000008">
    <property type="protein sequence ID" value="SEU16123.1"/>
    <property type="molecule type" value="Genomic_DNA"/>
</dbReference>
<accession>A0A1I0K0H6</accession>
<dbReference type="PROSITE" id="PS51186">
    <property type="entry name" value="GNAT"/>
    <property type="match status" value="1"/>
</dbReference>
<dbReference type="PANTHER" id="PTHR43877">
    <property type="entry name" value="AMINOALKYLPHOSPHONATE N-ACETYLTRANSFERASE-RELATED-RELATED"/>
    <property type="match status" value="1"/>
</dbReference>
<name>A0A1I0K0H6_9BACT</name>